<dbReference type="Proteomes" id="UP000316801">
    <property type="component" value="Unassembled WGS sequence"/>
</dbReference>
<evidence type="ECO:0000313" key="2">
    <source>
        <dbReference type="Proteomes" id="UP000316801"/>
    </source>
</evidence>
<accession>A0A549T167</accession>
<dbReference type="EMBL" id="VJMG01000064">
    <property type="protein sequence ID" value="TRL35568.1"/>
    <property type="molecule type" value="Genomic_DNA"/>
</dbReference>
<sequence length="867" mass="93527">MAVAWQRRLLAWCPEALTRLRAAVLFDKVGHYAARANRWRIGENPESGRDEILFAALDRAARAQGVRREVIVAPPALTWLNECLALLPETAHVAQSVVLGAFPTRLIGGVPLILPQPWQDYLAWKAGRIESISCAPLAGEILLFDADTGILATRASVTCGSVELPGRRIIALAASDFDAESFGPAEIAKDPRFRVAWLELDGSLELTFANGERIVLSRSIEPSLRIDARPIGRSSTRPLYGGDGALEVQLNPALPGDRILRLSTGASVRRLAVTPDADGRARIDLQMLGLNYPGDPVRAIFDILALGAKKDSDARSELRTVAFIWPGVQRGNSGDIDDAPLPSTFNVPRSAGFETARGRLWMNPEAAVDAAILAVEIDGELVEFACPFRGTRLWWHRIATGTRERVPRGTQLVFGHVNRNDTLTIQASACRADVRVLGRLKSAPLVARSEFAIGAELLESSGDDRILLEYPDGTSELLARVTRTNDPIDLTVGAAGDALTVTFRPQNPIDAIGIRIESTDGAVSAGQASLGARSVDSRLPRATTIRQLSDGRVELAVTWPKDAPPARLEVLTRSAKAEHFELLRGADGHPAAIGLPGRDPAPTTQNLTTLARLLAEPTTMALGGQLAAVLGPYHQKIISELGRDRAASRILPALAVECRSGGLPRADILTGAPWLFEAPLTAFTRLATHPELSALGRMAGLDAPKDLPNPRGDDPLRQWLERVGVGDGLPRELGAGGLDAAFVALRTRLARRDLAEISGDGLVGNTIRLLASVDVPELDRLRAFDRMMGHDIFAARLVSLIERFARASRLKLAEPALKEMVRRTGLAPPEVGAALTLVCRTGVEALAYFLMVWDLATQEHEQKTLEA</sequence>
<organism evidence="1 2">
    <name type="scientific">Rhizobium straminoryzae</name>
    <dbReference type="NCBI Taxonomy" id="1387186"/>
    <lineage>
        <taxon>Bacteria</taxon>
        <taxon>Pseudomonadati</taxon>
        <taxon>Pseudomonadota</taxon>
        <taxon>Alphaproteobacteria</taxon>
        <taxon>Hyphomicrobiales</taxon>
        <taxon>Rhizobiaceae</taxon>
        <taxon>Rhizobium/Agrobacterium group</taxon>
        <taxon>Rhizobium</taxon>
    </lineage>
</organism>
<gene>
    <name evidence="1" type="ORF">FNA46_19810</name>
</gene>
<proteinExistence type="predicted"/>
<comment type="caution">
    <text evidence="1">The sequence shown here is derived from an EMBL/GenBank/DDBJ whole genome shotgun (WGS) entry which is preliminary data.</text>
</comment>
<dbReference type="AlphaFoldDB" id="A0A549T167"/>
<name>A0A549T167_9HYPH</name>
<reference evidence="1 2" key="1">
    <citation type="submission" date="2019-07" db="EMBL/GenBank/DDBJ databases">
        <title>Ln-dependent methylotrophs.</title>
        <authorList>
            <person name="Tani A."/>
        </authorList>
    </citation>
    <scope>NUCLEOTIDE SEQUENCE [LARGE SCALE GENOMIC DNA]</scope>
    <source>
        <strain evidence="1 2">SM12</strain>
    </source>
</reference>
<protein>
    <submittedName>
        <fullName evidence="1">Uncharacterized protein</fullName>
    </submittedName>
</protein>
<evidence type="ECO:0000313" key="1">
    <source>
        <dbReference type="EMBL" id="TRL35568.1"/>
    </source>
</evidence>
<keyword evidence="2" id="KW-1185">Reference proteome</keyword>